<protein>
    <submittedName>
        <fullName evidence="2">Uncharacterized protein</fullName>
    </submittedName>
</protein>
<sequence>MEQEKKIVYLENRVSDLEQYSWMNDVIISGLVIRPRNYLRAVKGTRSESGAEHEETTEEQAAGSCSPVAAPSDATQAKNEQTLQPSKTSLTPLL</sequence>
<feature type="compositionally biased region" description="Polar residues" evidence="1">
    <location>
        <begin position="73"/>
        <end position="94"/>
    </location>
</feature>
<comment type="caution">
    <text evidence="2">The sequence shown here is derived from an EMBL/GenBank/DDBJ whole genome shotgun (WGS) entry which is preliminary data.</text>
</comment>
<accession>A0AAD7W5X1</accession>
<name>A0AAD7W5X1_9TELE</name>
<organism evidence="2 3">
    <name type="scientific">Aldrovandia affinis</name>
    <dbReference type="NCBI Taxonomy" id="143900"/>
    <lineage>
        <taxon>Eukaryota</taxon>
        <taxon>Metazoa</taxon>
        <taxon>Chordata</taxon>
        <taxon>Craniata</taxon>
        <taxon>Vertebrata</taxon>
        <taxon>Euteleostomi</taxon>
        <taxon>Actinopterygii</taxon>
        <taxon>Neopterygii</taxon>
        <taxon>Teleostei</taxon>
        <taxon>Notacanthiformes</taxon>
        <taxon>Halosauridae</taxon>
        <taxon>Aldrovandia</taxon>
    </lineage>
</organism>
<proteinExistence type="predicted"/>
<feature type="compositionally biased region" description="Basic and acidic residues" evidence="1">
    <location>
        <begin position="45"/>
        <end position="54"/>
    </location>
</feature>
<evidence type="ECO:0000256" key="1">
    <source>
        <dbReference type="SAM" id="MobiDB-lite"/>
    </source>
</evidence>
<feature type="region of interest" description="Disordered" evidence="1">
    <location>
        <begin position="44"/>
        <end position="94"/>
    </location>
</feature>
<dbReference type="Proteomes" id="UP001221898">
    <property type="component" value="Unassembled WGS sequence"/>
</dbReference>
<gene>
    <name evidence="2" type="ORF">AAFF_G00188880</name>
</gene>
<evidence type="ECO:0000313" key="3">
    <source>
        <dbReference type="Proteomes" id="UP001221898"/>
    </source>
</evidence>
<evidence type="ECO:0000313" key="2">
    <source>
        <dbReference type="EMBL" id="KAJ8385436.1"/>
    </source>
</evidence>
<reference evidence="2" key="1">
    <citation type="journal article" date="2023" name="Science">
        <title>Genome structures resolve the early diversification of teleost fishes.</title>
        <authorList>
            <person name="Parey E."/>
            <person name="Louis A."/>
            <person name="Montfort J."/>
            <person name="Bouchez O."/>
            <person name="Roques C."/>
            <person name="Iampietro C."/>
            <person name="Lluch J."/>
            <person name="Castinel A."/>
            <person name="Donnadieu C."/>
            <person name="Desvignes T."/>
            <person name="Floi Bucao C."/>
            <person name="Jouanno E."/>
            <person name="Wen M."/>
            <person name="Mejri S."/>
            <person name="Dirks R."/>
            <person name="Jansen H."/>
            <person name="Henkel C."/>
            <person name="Chen W.J."/>
            <person name="Zahm M."/>
            <person name="Cabau C."/>
            <person name="Klopp C."/>
            <person name="Thompson A.W."/>
            <person name="Robinson-Rechavi M."/>
            <person name="Braasch I."/>
            <person name="Lecointre G."/>
            <person name="Bobe J."/>
            <person name="Postlethwait J.H."/>
            <person name="Berthelot C."/>
            <person name="Roest Crollius H."/>
            <person name="Guiguen Y."/>
        </authorList>
    </citation>
    <scope>NUCLEOTIDE SEQUENCE</scope>
    <source>
        <strain evidence="2">NC1722</strain>
    </source>
</reference>
<dbReference type="AlphaFoldDB" id="A0AAD7W5X1"/>
<dbReference type="EMBL" id="JAINUG010000250">
    <property type="protein sequence ID" value="KAJ8385436.1"/>
    <property type="molecule type" value="Genomic_DNA"/>
</dbReference>
<keyword evidence="3" id="KW-1185">Reference proteome</keyword>